<feature type="chain" id="PRO_5039154096" description="DUF5666 domain-containing protein" evidence="1">
    <location>
        <begin position="21"/>
        <end position="88"/>
    </location>
</feature>
<dbReference type="PROSITE" id="PS51257">
    <property type="entry name" value="PROKAR_LIPOPROTEIN"/>
    <property type="match status" value="1"/>
</dbReference>
<gene>
    <name evidence="2" type="ORF">H9889_02455</name>
</gene>
<reference evidence="2" key="1">
    <citation type="journal article" date="2021" name="PeerJ">
        <title>Extensive microbial diversity within the chicken gut microbiome revealed by metagenomics and culture.</title>
        <authorList>
            <person name="Gilroy R."/>
            <person name="Ravi A."/>
            <person name="Getino M."/>
            <person name="Pursley I."/>
            <person name="Horton D.L."/>
            <person name="Alikhan N.F."/>
            <person name="Baker D."/>
            <person name="Gharbi K."/>
            <person name="Hall N."/>
            <person name="Watson M."/>
            <person name="Adriaenssens E.M."/>
            <person name="Foster-Nyarko E."/>
            <person name="Jarju S."/>
            <person name="Secka A."/>
            <person name="Antonio M."/>
            <person name="Oren A."/>
            <person name="Chaudhuri R.R."/>
            <person name="La Ragione R."/>
            <person name="Hildebrand F."/>
            <person name="Pallen M.J."/>
        </authorList>
    </citation>
    <scope>NUCLEOTIDE SEQUENCE</scope>
    <source>
        <strain evidence="2">CHK160-9182</strain>
    </source>
</reference>
<evidence type="ECO:0000313" key="2">
    <source>
        <dbReference type="EMBL" id="HIW06177.1"/>
    </source>
</evidence>
<evidence type="ECO:0000313" key="3">
    <source>
        <dbReference type="Proteomes" id="UP000823934"/>
    </source>
</evidence>
<keyword evidence="1" id="KW-0732">Signal</keyword>
<feature type="signal peptide" evidence="1">
    <location>
        <begin position="1"/>
        <end position="20"/>
    </location>
</feature>
<dbReference type="AlphaFoldDB" id="A0A9D1Q5W8"/>
<evidence type="ECO:0008006" key="4">
    <source>
        <dbReference type="Google" id="ProtNLM"/>
    </source>
</evidence>
<accession>A0A9D1Q5W8</accession>
<proteinExistence type="predicted"/>
<dbReference type="EMBL" id="DXHP01000055">
    <property type="protein sequence ID" value="HIW06177.1"/>
    <property type="molecule type" value="Genomic_DNA"/>
</dbReference>
<organism evidence="2 3">
    <name type="scientific">Candidatus Ignatzschineria merdigallinarum</name>
    <dbReference type="NCBI Taxonomy" id="2838621"/>
    <lineage>
        <taxon>Bacteria</taxon>
        <taxon>Pseudomonadati</taxon>
        <taxon>Pseudomonadota</taxon>
        <taxon>Gammaproteobacteria</taxon>
        <taxon>Cardiobacteriales</taxon>
        <taxon>Ignatzschineriaceae</taxon>
        <taxon>Ignatzschineria</taxon>
    </lineage>
</organism>
<comment type="caution">
    <text evidence="2">The sequence shown here is derived from an EMBL/GenBank/DDBJ whole genome shotgun (WGS) entry which is preliminary data.</text>
</comment>
<reference evidence="2" key="2">
    <citation type="submission" date="2021-04" db="EMBL/GenBank/DDBJ databases">
        <authorList>
            <person name="Gilroy R."/>
        </authorList>
    </citation>
    <scope>NUCLEOTIDE SEQUENCE</scope>
    <source>
        <strain evidence="2">CHK160-9182</strain>
    </source>
</reference>
<dbReference type="Proteomes" id="UP000823934">
    <property type="component" value="Unassembled WGS sequence"/>
</dbReference>
<sequence>MKKLGLLLASLALLAGCATGLEDGKGSYSGKGRVVSIMVNEEGNSEVGVETTDRGHVPVVVIGEVNIFPGQNVKIQRNSRGMGSVTAL</sequence>
<evidence type="ECO:0000256" key="1">
    <source>
        <dbReference type="SAM" id="SignalP"/>
    </source>
</evidence>
<name>A0A9D1Q5W8_9GAMM</name>
<protein>
    <recommendedName>
        <fullName evidence="4">DUF5666 domain-containing protein</fullName>
    </recommendedName>
</protein>